<reference evidence="1" key="2">
    <citation type="journal article" date="2015" name="Fish Shellfish Immunol.">
        <title>Early steps in the European eel (Anguilla anguilla)-Vibrio vulnificus interaction in the gills: Role of the RtxA13 toxin.</title>
        <authorList>
            <person name="Callol A."/>
            <person name="Pajuelo D."/>
            <person name="Ebbesson L."/>
            <person name="Teles M."/>
            <person name="MacKenzie S."/>
            <person name="Amaro C."/>
        </authorList>
    </citation>
    <scope>NUCLEOTIDE SEQUENCE</scope>
</reference>
<dbReference type="AlphaFoldDB" id="A0A0E9WC35"/>
<evidence type="ECO:0000313" key="1">
    <source>
        <dbReference type="EMBL" id="JAH87902.1"/>
    </source>
</evidence>
<accession>A0A0E9WC35</accession>
<protein>
    <submittedName>
        <fullName evidence="1">Uncharacterized protein</fullName>
    </submittedName>
</protein>
<name>A0A0E9WC35_ANGAN</name>
<sequence>MRYDCYSKLNDASLKRDVTYSRKVPESITSISTLLTVELQNERYPPDKKGLRISFL</sequence>
<reference evidence="1" key="1">
    <citation type="submission" date="2014-11" db="EMBL/GenBank/DDBJ databases">
        <authorList>
            <person name="Amaro Gonzalez C."/>
        </authorList>
    </citation>
    <scope>NUCLEOTIDE SEQUENCE</scope>
</reference>
<proteinExistence type="predicted"/>
<dbReference type="EMBL" id="GBXM01020675">
    <property type="protein sequence ID" value="JAH87902.1"/>
    <property type="molecule type" value="Transcribed_RNA"/>
</dbReference>
<organism evidence="1">
    <name type="scientific">Anguilla anguilla</name>
    <name type="common">European freshwater eel</name>
    <name type="synonym">Muraena anguilla</name>
    <dbReference type="NCBI Taxonomy" id="7936"/>
    <lineage>
        <taxon>Eukaryota</taxon>
        <taxon>Metazoa</taxon>
        <taxon>Chordata</taxon>
        <taxon>Craniata</taxon>
        <taxon>Vertebrata</taxon>
        <taxon>Euteleostomi</taxon>
        <taxon>Actinopterygii</taxon>
        <taxon>Neopterygii</taxon>
        <taxon>Teleostei</taxon>
        <taxon>Anguilliformes</taxon>
        <taxon>Anguillidae</taxon>
        <taxon>Anguilla</taxon>
    </lineage>
</organism>